<keyword evidence="2" id="KW-1185">Reference proteome</keyword>
<evidence type="ECO:0000313" key="1">
    <source>
        <dbReference type="EMBL" id="SFO05256.1"/>
    </source>
</evidence>
<evidence type="ECO:0000313" key="2">
    <source>
        <dbReference type="Proteomes" id="UP000199011"/>
    </source>
</evidence>
<dbReference type="GO" id="GO:0004803">
    <property type="term" value="F:transposase activity"/>
    <property type="evidence" value="ECO:0007669"/>
    <property type="project" value="InterPro"/>
</dbReference>
<dbReference type="EMBL" id="FOVO01000051">
    <property type="protein sequence ID" value="SFO05256.1"/>
    <property type="molecule type" value="Genomic_DNA"/>
</dbReference>
<dbReference type="InterPro" id="IPR036388">
    <property type="entry name" value="WH-like_DNA-bd_sf"/>
</dbReference>
<dbReference type="InterPro" id="IPR010921">
    <property type="entry name" value="Trp_repressor/repl_initiator"/>
</dbReference>
<dbReference type="InterPro" id="IPR002514">
    <property type="entry name" value="Transposase_8"/>
</dbReference>
<dbReference type="AlphaFoldDB" id="A0A1I5E1D0"/>
<reference evidence="2" key="1">
    <citation type="submission" date="2016-10" db="EMBL/GenBank/DDBJ databases">
        <authorList>
            <person name="Varghese N."/>
            <person name="Submissions S."/>
        </authorList>
    </citation>
    <scope>NUCLEOTIDE SEQUENCE [LARGE SCALE GENOMIC DNA]</scope>
    <source>
        <strain evidence="2">DSM 16522</strain>
    </source>
</reference>
<dbReference type="Pfam" id="PF01527">
    <property type="entry name" value="HTH_Tnp_1"/>
    <property type="match status" value="1"/>
</dbReference>
<dbReference type="Gene3D" id="1.10.10.10">
    <property type="entry name" value="Winged helix-like DNA-binding domain superfamily/Winged helix DNA-binding domain"/>
    <property type="match status" value="1"/>
</dbReference>
<organism evidence="1 2">
    <name type="scientific">Xenorhabdus japonica</name>
    <dbReference type="NCBI Taxonomy" id="53341"/>
    <lineage>
        <taxon>Bacteria</taxon>
        <taxon>Pseudomonadati</taxon>
        <taxon>Pseudomonadota</taxon>
        <taxon>Gammaproteobacteria</taxon>
        <taxon>Enterobacterales</taxon>
        <taxon>Morganellaceae</taxon>
        <taxon>Xenorhabdus</taxon>
    </lineage>
</organism>
<dbReference type="Proteomes" id="UP000199011">
    <property type="component" value="Unassembled WGS sequence"/>
</dbReference>
<sequence>MQRRFSPEFKLECTQLVLDQNYSISEAAKAMNVSKSAIRSWVRRSGMNGMENRRKRPP</sequence>
<dbReference type="GO" id="GO:0006313">
    <property type="term" value="P:DNA transposition"/>
    <property type="evidence" value="ECO:0007669"/>
    <property type="project" value="InterPro"/>
</dbReference>
<protein>
    <submittedName>
        <fullName evidence="1">Transposase</fullName>
    </submittedName>
</protein>
<dbReference type="GO" id="GO:0043565">
    <property type="term" value="F:sequence-specific DNA binding"/>
    <property type="evidence" value="ECO:0007669"/>
    <property type="project" value="InterPro"/>
</dbReference>
<dbReference type="SUPFAM" id="SSF48295">
    <property type="entry name" value="TrpR-like"/>
    <property type="match status" value="1"/>
</dbReference>
<name>A0A1I5E1D0_9GAMM</name>
<dbReference type="STRING" id="53341.SAMN05421579_1515"/>
<accession>A0A1I5E1D0</accession>
<proteinExistence type="predicted"/>
<gene>
    <name evidence="1" type="ORF">SAMN05421579_1515</name>
</gene>